<protein>
    <recommendedName>
        <fullName evidence="1">DUF7809 domain-containing protein</fullName>
    </recommendedName>
</protein>
<dbReference type="Pfam" id="PF25100">
    <property type="entry name" value="DUF7809"/>
    <property type="match status" value="1"/>
</dbReference>
<dbReference type="AlphaFoldDB" id="A0AAE9E9J9"/>
<dbReference type="EMBL" id="CP092621">
    <property type="protein sequence ID" value="UMM16024.1"/>
    <property type="molecule type" value="Genomic_DNA"/>
</dbReference>
<organism evidence="2 3">
    <name type="scientific">Caenorhabditis briggsae</name>
    <dbReference type="NCBI Taxonomy" id="6238"/>
    <lineage>
        <taxon>Eukaryota</taxon>
        <taxon>Metazoa</taxon>
        <taxon>Ecdysozoa</taxon>
        <taxon>Nematoda</taxon>
        <taxon>Chromadorea</taxon>
        <taxon>Rhabditida</taxon>
        <taxon>Rhabditina</taxon>
        <taxon>Rhabditomorpha</taxon>
        <taxon>Rhabditoidea</taxon>
        <taxon>Rhabditidae</taxon>
        <taxon>Peloderinae</taxon>
        <taxon>Caenorhabditis</taxon>
    </lineage>
</organism>
<keyword evidence="3" id="KW-1185">Reference proteome</keyword>
<dbReference type="Proteomes" id="UP000829354">
    <property type="component" value="Chromosome II"/>
</dbReference>
<dbReference type="InterPro" id="IPR056711">
    <property type="entry name" value="DUF7809"/>
</dbReference>
<sequence>MGFNKIIKFLLAYEFAGTLFLTPRLNPSATEKMQAFCIPKKDETNSDITIKDLIEYVAFPLREYLSLRDTQSSNDLPILMKACRKKFRMYGTDEELIENLRKFKDFPECYRFFNDSPMNRTPKVFESLKGEKYIHRIDLYPILENIAVNTIMLPSPVFAKIINHYIQRYYPKHHTNVQFVKFRPEMFEEYKKEIWKAYLTAFENHDQVHEQIVEFIKKGEYRKIDKIFAEIDPIGYNEDDSRYYMNSYRSMPPMLRKEMRDASVIYVQTHIKRALGTLMRERNEFHFFKPFVDPMIDPPTVRLFEDKNEQYVIKSEFFDSINLLLPLIDRILFEEDRDVGIISTISLTDIMEFYGDHAKKIEFIRYPITRSKHKGAYVQGRNRRTFCVLIADAFLECMKFLISHCQIFQKIKDFNVIQIVFDEMEKVFHADFDSPCFFDLQFFKVMKNNVFAGMRIFDNTPVREIRDVPPDGFSLKMLQNELQYLGLLKLFPDIEEHAKRVFPEIEKRKNGEFLRTWDLFEAIEHCQLIGFLEKFPIFAVFMHNQKACHMIMGLQCVECNENWHDEFEITRNYKETENPFGKINIKKEKDEREREII</sequence>
<evidence type="ECO:0000313" key="3">
    <source>
        <dbReference type="Proteomes" id="UP000829354"/>
    </source>
</evidence>
<dbReference type="PANTHER" id="PTHR21447">
    <property type="entry name" value="RING-TYPE DOMAIN-CONTAINING PROTEIN-RELATED"/>
    <property type="match status" value="1"/>
</dbReference>
<gene>
    <name evidence="2" type="ORF">L5515_013213</name>
</gene>
<accession>A0AAE9E9J9</accession>
<evidence type="ECO:0000313" key="2">
    <source>
        <dbReference type="EMBL" id="UMM16024.1"/>
    </source>
</evidence>
<evidence type="ECO:0000259" key="1">
    <source>
        <dbReference type="Pfam" id="PF25100"/>
    </source>
</evidence>
<reference evidence="2 3" key="1">
    <citation type="submission" date="2022-04" db="EMBL/GenBank/DDBJ databases">
        <title>Chromosome-level reference genomes for two strains of Caenorhabditis briggsae: an improved platform for comparative genomics.</title>
        <authorList>
            <person name="Stevens L."/>
            <person name="Andersen E."/>
        </authorList>
    </citation>
    <scope>NUCLEOTIDE SEQUENCE [LARGE SCALE GENOMIC DNA]</scope>
    <source>
        <strain evidence="2">VX34</strain>
        <tissue evidence="2">Whole-organism</tissue>
    </source>
</reference>
<proteinExistence type="predicted"/>
<dbReference type="PANTHER" id="PTHR21447:SF13">
    <property type="entry name" value="RING-TYPE DOMAIN-CONTAINING PROTEIN"/>
    <property type="match status" value="1"/>
</dbReference>
<feature type="domain" description="DUF7809" evidence="1">
    <location>
        <begin position="133"/>
        <end position="283"/>
    </location>
</feature>
<name>A0AAE9E9J9_CAEBR</name>